<dbReference type="EMBL" id="CAJOBJ010049534">
    <property type="protein sequence ID" value="CAF4367105.1"/>
    <property type="molecule type" value="Genomic_DNA"/>
</dbReference>
<evidence type="ECO:0000313" key="2">
    <source>
        <dbReference type="EMBL" id="CAF4694259.1"/>
    </source>
</evidence>
<feature type="non-terminal residue" evidence="1">
    <location>
        <position position="1"/>
    </location>
</feature>
<dbReference type="Proteomes" id="UP000681720">
    <property type="component" value="Unassembled WGS sequence"/>
</dbReference>
<name>A0A8S2V492_9BILA</name>
<evidence type="ECO:0000313" key="1">
    <source>
        <dbReference type="EMBL" id="CAF4367105.1"/>
    </source>
</evidence>
<evidence type="ECO:0000313" key="3">
    <source>
        <dbReference type="Proteomes" id="UP000681720"/>
    </source>
</evidence>
<organism evidence="1 3">
    <name type="scientific">Rotaria magnacalcarata</name>
    <dbReference type="NCBI Taxonomy" id="392030"/>
    <lineage>
        <taxon>Eukaryota</taxon>
        <taxon>Metazoa</taxon>
        <taxon>Spiralia</taxon>
        <taxon>Gnathifera</taxon>
        <taxon>Rotifera</taxon>
        <taxon>Eurotatoria</taxon>
        <taxon>Bdelloidea</taxon>
        <taxon>Philodinida</taxon>
        <taxon>Philodinidae</taxon>
        <taxon>Rotaria</taxon>
    </lineage>
</organism>
<dbReference type="EMBL" id="CAJOBH010117602">
    <property type="protein sequence ID" value="CAF4694259.1"/>
    <property type="molecule type" value="Genomic_DNA"/>
</dbReference>
<reference evidence="1" key="1">
    <citation type="submission" date="2021-02" db="EMBL/GenBank/DDBJ databases">
        <authorList>
            <person name="Nowell W R."/>
        </authorList>
    </citation>
    <scope>NUCLEOTIDE SEQUENCE</scope>
</reference>
<comment type="caution">
    <text evidence="1">The sequence shown here is derived from an EMBL/GenBank/DDBJ whole genome shotgun (WGS) entry which is preliminary data.</text>
</comment>
<proteinExistence type="predicted"/>
<accession>A0A8S2V492</accession>
<dbReference type="AlphaFoldDB" id="A0A8S2V492"/>
<dbReference type="Proteomes" id="UP000681967">
    <property type="component" value="Unassembled WGS sequence"/>
</dbReference>
<gene>
    <name evidence="2" type="ORF">BYL167_LOCUS43842</name>
    <name evidence="1" type="ORF">GIL414_LOCUS28671</name>
</gene>
<protein>
    <submittedName>
        <fullName evidence="1">Uncharacterized protein</fullName>
    </submittedName>
</protein>
<sequence>IANAYLFVHIVVNSKSLAVKPRRSLSRYRRSFLRRKLRVAAFRPVNHRQIDDLFKSVIQPLETAFEYRHAVEQSLCELNEMCGLPDISNVKQCVRKIASRLQKANLVGGVSIRNQSGVPIFEYSAALPQLSRQSVVALEEVINRCRALVDNGSVIHKKLFNVQTEVCEMSKDIPKLLETSGLRGKKFTKAIDNFSYNLALLNGQTDLLNKAKQDANIVIQQILEAAETTHLLIQSEQS</sequence>